<feature type="binding site" evidence="8">
    <location>
        <position position="492"/>
    </location>
    <ligand>
        <name>Ca(2+)</name>
        <dbReference type="ChEBI" id="CHEBI:29108"/>
    </ligand>
</feature>
<keyword evidence="5 8" id="KW-0720">Serine protease</keyword>
<evidence type="ECO:0000256" key="6">
    <source>
        <dbReference type="ARBA" id="ARBA00022837"/>
    </source>
</evidence>
<keyword evidence="4 8" id="KW-0378">Hydrolase</keyword>
<evidence type="ECO:0000256" key="1">
    <source>
        <dbReference type="ARBA" id="ARBA00004239"/>
    </source>
</evidence>
<gene>
    <name evidence="11" type="ORF">DFH08DRAFT_918009</name>
</gene>
<dbReference type="CDD" id="cd11377">
    <property type="entry name" value="Pro-peptidase_S53"/>
    <property type="match status" value="1"/>
</dbReference>
<dbReference type="Pfam" id="PF09286">
    <property type="entry name" value="Pro-kuma_activ"/>
    <property type="match status" value="1"/>
</dbReference>
<dbReference type="Gene3D" id="3.40.50.200">
    <property type="entry name" value="Peptidase S8/S53 domain"/>
    <property type="match status" value="1"/>
</dbReference>
<feature type="binding site" evidence="8">
    <location>
        <position position="493"/>
    </location>
    <ligand>
        <name>Ca(2+)</name>
        <dbReference type="ChEBI" id="CHEBI:29108"/>
    </ligand>
</feature>
<keyword evidence="7" id="KW-0865">Zymogen</keyword>
<dbReference type="InterPro" id="IPR015366">
    <property type="entry name" value="S53_propep"/>
</dbReference>
<feature type="binding site" evidence="8">
    <location>
        <position position="511"/>
    </location>
    <ligand>
        <name>Ca(2+)</name>
        <dbReference type="ChEBI" id="CHEBI:29108"/>
    </ligand>
</feature>
<dbReference type="EMBL" id="JARIHO010000071">
    <property type="protein sequence ID" value="KAJ7312590.1"/>
    <property type="molecule type" value="Genomic_DNA"/>
</dbReference>
<dbReference type="PANTHER" id="PTHR14218">
    <property type="entry name" value="PROTEASE S8 TRIPEPTIDYL PEPTIDASE I CLN2"/>
    <property type="match status" value="1"/>
</dbReference>
<dbReference type="InterPro" id="IPR030400">
    <property type="entry name" value="Sedolisin_dom"/>
</dbReference>
<dbReference type="InterPro" id="IPR050819">
    <property type="entry name" value="Tripeptidyl-peptidase_I"/>
</dbReference>
<evidence type="ECO:0000259" key="10">
    <source>
        <dbReference type="PROSITE" id="PS51695"/>
    </source>
</evidence>
<comment type="subcellular location">
    <subcellularLocation>
        <location evidence="1">Secreted</location>
        <location evidence="1">Extracellular space</location>
    </subcellularLocation>
</comment>
<dbReference type="GO" id="GO:0005576">
    <property type="term" value="C:extracellular region"/>
    <property type="evidence" value="ECO:0007669"/>
    <property type="project" value="UniProtKB-SubCell"/>
</dbReference>
<dbReference type="PROSITE" id="PS51695">
    <property type="entry name" value="SEDOLISIN"/>
    <property type="match status" value="1"/>
</dbReference>
<evidence type="ECO:0000256" key="7">
    <source>
        <dbReference type="ARBA" id="ARBA00023145"/>
    </source>
</evidence>
<dbReference type="GO" id="GO:0006508">
    <property type="term" value="P:proteolysis"/>
    <property type="evidence" value="ECO:0007669"/>
    <property type="project" value="UniProtKB-KW"/>
</dbReference>
<keyword evidence="6 8" id="KW-0106">Calcium</keyword>
<dbReference type="SUPFAM" id="SSF54897">
    <property type="entry name" value="Protease propeptides/inhibitors"/>
    <property type="match status" value="1"/>
</dbReference>
<comment type="caution">
    <text evidence="11">The sequence shown here is derived from an EMBL/GenBank/DDBJ whole genome shotgun (WGS) entry which is preliminary data.</text>
</comment>
<dbReference type="GO" id="GO:0004252">
    <property type="term" value="F:serine-type endopeptidase activity"/>
    <property type="evidence" value="ECO:0007669"/>
    <property type="project" value="UniProtKB-UniRule"/>
</dbReference>
<keyword evidence="2 8" id="KW-0645">Protease</keyword>
<dbReference type="PANTHER" id="PTHR14218:SF15">
    <property type="entry name" value="TRIPEPTIDYL-PEPTIDASE 1"/>
    <property type="match status" value="1"/>
</dbReference>
<dbReference type="InterPro" id="IPR036852">
    <property type="entry name" value="Peptidase_S8/S53_dom_sf"/>
</dbReference>
<evidence type="ECO:0000256" key="5">
    <source>
        <dbReference type="ARBA" id="ARBA00022825"/>
    </source>
</evidence>
<feature type="chain" id="PRO_5042184556" evidence="9">
    <location>
        <begin position="19"/>
        <end position="535"/>
    </location>
</feature>
<sequence length="535" mass="56741">MRRPFLCFPVLISTICSASNVLILHEKRDAVPAGFVLSRSAPSDTMLDLRMALKQSDTAGLEQALYAVSTPGNPAYGKHLTSEEVASYTKPSAESIDAATSWLKQRKLLHRAASHSGDWLQFSIPVDKANEYFGANFSVFTHTDTRSEVVRTLEYSLPAELTNHIKVLHPTLSISKRRHLATRQAPDPTDCTIFQNPACLQAKYNIPTTSATQSSNTITVTGFQFNNPSVFLTQSFLNFMRPDKTFNVTFGTRYVAGASNSTSEGNSEVSLDMEYVMGLATDVPVTFLGIGPATATPADFPTLLLEGFGVLLNDTNPPQVVSTSYVSLLFSSGDGKAATGSSTGVGDNTATCKAFGPTFPSGCPWVTSVGATRNVVEIAAFLSSGGFSNVFSMPSYQAADTAAYVAQLGSTYQGMYNASGRGFPDVSALGLDFQIRDHRFGWQTDSGTSASTPVFASVISLINDRLMEAGKSPLGFLNPFLYSAAGRAALNDITEGSNPGCNTTGFAAAAGWDPVTGLGSPNFPKLLAAAMAAAV</sequence>
<keyword evidence="12" id="KW-1185">Reference proteome</keyword>
<evidence type="ECO:0000256" key="3">
    <source>
        <dbReference type="ARBA" id="ARBA00022723"/>
    </source>
</evidence>
<feature type="domain" description="Peptidase S53" evidence="10">
    <location>
        <begin position="194"/>
        <end position="533"/>
    </location>
</feature>
<feature type="active site" description="Charge relay system" evidence="8">
    <location>
        <position position="272"/>
    </location>
</feature>
<evidence type="ECO:0000256" key="2">
    <source>
        <dbReference type="ARBA" id="ARBA00022670"/>
    </source>
</evidence>
<dbReference type="Proteomes" id="UP001218218">
    <property type="component" value="Unassembled WGS sequence"/>
</dbReference>
<evidence type="ECO:0000313" key="11">
    <source>
        <dbReference type="EMBL" id="KAJ7312590.1"/>
    </source>
</evidence>
<feature type="active site" description="Charge relay system" evidence="8">
    <location>
        <position position="268"/>
    </location>
</feature>
<dbReference type="SMART" id="SM00944">
    <property type="entry name" value="Pro-kuma_activ"/>
    <property type="match status" value="1"/>
</dbReference>
<protein>
    <submittedName>
        <fullName evidence="11">Family S53 protease-like protein</fullName>
    </submittedName>
</protein>
<dbReference type="CDD" id="cd04056">
    <property type="entry name" value="Peptidases_S53"/>
    <property type="match status" value="1"/>
</dbReference>
<dbReference type="SUPFAM" id="SSF52743">
    <property type="entry name" value="Subtilisin-like"/>
    <property type="match status" value="1"/>
</dbReference>
<evidence type="ECO:0000256" key="4">
    <source>
        <dbReference type="ARBA" id="ARBA00022801"/>
    </source>
</evidence>
<organism evidence="11 12">
    <name type="scientific">Mycena albidolilacea</name>
    <dbReference type="NCBI Taxonomy" id="1033008"/>
    <lineage>
        <taxon>Eukaryota</taxon>
        <taxon>Fungi</taxon>
        <taxon>Dikarya</taxon>
        <taxon>Basidiomycota</taxon>
        <taxon>Agaricomycotina</taxon>
        <taxon>Agaricomycetes</taxon>
        <taxon>Agaricomycetidae</taxon>
        <taxon>Agaricales</taxon>
        <taxon>Marasmiineae</taxon>
        <taxon>Mycenaceae</taxon>
        <taxon>Mycena</taxon>
    </lineage>
</organism>
<accession>A0AAD7ECP8</accession>
<name>A0AAD7ECP8_9AGAR</name>
<evidence type="ECO:0000313" key="12">
    <source>
        <dbReference type="Proteomes" id="UP001218218"/>
    </source>
</evidence>
<dbReference type="GO" id="GO:0008240">
    <property type="term" value="F:tripeptidyl-peptidase activity"/>
    <property type="evidence" value="ECO:0007669"/>
    <property type="project" value="TreeGrafter"/>
</dbReference>
<proteinExistence type="predicted"/>
<comment type="cofactor">
    <cofactor evidence="8">
        <name>Ca(2+)</name>
        <dbReference type="ChEBI" id="CHEBI:29108"/>
    </cofactor>
    <text evidence="8">Binds 1 Ca(2+) ion per subunit.</text>
</comment>
<keyword evidence="3 8" id="KW-0479">Metal-binding</keyword>
<keyword evidence="9" id="KW-0732">Signal</keyword>
<evidence type="ECO:0000256" key="9">
    <source>
        <dbReference type="SAM" id="SignalP"/>
    </source>
</evidence>
<evidence type="ECO:0000256" key="8">
    <source>
        <dbReference type="PROSITE-ProRule" id="PRU01032"/>
    </source>
</evidence>
<feature type="binding site" evidence="8">
    <location>
        <position position="513"/>
    </location>
    <ligand>
        <name>Ca(2+)</name>
        <dbReference type="ChEBI" id="CHEBI:29108"/>
    </ligand>
</feature>
<dbReference type="GO" id="GO:0046872">
    <property type="term" value="F:metal ion binding"/>
    <property type="evidence" value="ECO:0007669"/>
    <property type="project" value="UniProtKB-UniRule"/>
</dbReference>
<dbReference type="AlphaFoldDB" id="A0AAD7ECP8"/>
<feature type="signal peptide" evidence="9">
    <location>
        <begin position="1"/>
        <end position="18"/>
    </location>
</feature>
<feature type="active site" description="Charge relay system" evidence="8">
    <location>
        <position position="449"/>
    </location>
</feature>
<reference evidence="11" key="1">
    <citation type="submission" date="2023-03" db="EMBL/GenBank/DDBJ databases">
        <title>Massive genome expansion in bonnet fungi (Mycena s.s.) driven by repeated elements and novel gene families across ecological guilds.</title>
        <authorList>
            <consortium name="Lawrence Berkeley National Laboratory"/>
            <person name="Harder C.B."/>
            <person name="Miyauchi S."/>
            <person name="Viragh M."/>
            <person name="Kuo A."/>
            <person name="Thoen E."/>
            <person name="Andreopoulos B."/>
            <person name="Lu D."/>
            <person name="Skrede I."/>
            <person name="Drula E."/>
            <person name="Henrissat B."/>
            <person name="Morin E."/>
            <person name="Kohler A."/>
            <person name="Barry K."/>
            <person name="LaButti K."/>
            <person name="Morin E."/>
            <person name="Salamov A."/>
            <person name="Lipzen A."/>
            <person name="Mereny Z."/>
            <person name="Hegedus B."/>
            <person name="Baldrian P."/>
            <person name="Stursova M."/>
            <person name="Weitz H."/>
            <person name="Taylor A."/>
            <person name="Grigoriev I.V."/>
            <person name="Nagy L.G."/>
            <person name="Martin F."/>
            <person name="Kauserud H."/>
        </authorList>
    </citation>
    <scope>NUCLEOTIDE SEQUENCE</scope>
    <source>
        <strain evidence="11">CBHHK002</strain>
    </source>
</reference>